<organism evidence="2 3">
    <name type="scientific">Caldicoprobacter faecalis</name>
    <dbReference type="NCBI Taxonomy" id="937334"/>
    <lineage>
        <taxon>Bacteria</taxon>
        <taxon>Bacillati</taxon>
        <taxon>Bacillota</taxon>
        <taxon>Clostridia</taxon>
        <taxon>Caldicoprobacterales</taxon>
        <taxon>Caldicoprobacteraceae</taxon>
        <taxon>Caldicoprobacter</taxon>
    </lineage>
</organism>
<keyword evidence="1" id="KW-1133">Transmembrane helix</keyword>
<keyword evidence="3" id="KW-1185">Reference proteome</keyword>
<protein>
    <submittedName>
        <fullName evidence="2">Circular bacteriocin, circularin A/uberolysin family</fullName>
    </submittedName>
</protein>
<accession>A0A1I5YPZ4</accession>
<evidence type="ECO:0000313" key="3">
    <source>
        <dbReference type="Proteomes" id="UP000198577"/>
    </source>
</evidence>
<dbReference type="Pfam" id="PF09221">
    <property type="entry name" value="Bacteriocin_IId"/>
    <property type="match status" value="1"/>
</dbReference>
<keyword evidence="1" id="KW-0812">Transmembrane</keyword>
<dbReference type="NCBIfam" id="TIGR03651">
    <property type="entry name" value="circ_ocin_uber"/>
    <property type="match status" value="1"/>
</dbReference>
<sequence length="73" mass="7807">MLNVMSFLGVDRMIAEQIVSIINSVGWVAVAAAIIASILSLGGLTVTASILNYVVITVKSYLSRNLWAVAVLW</sequence>
<proteinExistence type="predicted"/>
<dbReference type="Proteomes" id="UP000198577">
    <property type="component" value="Unassembled WGS sequence"/>
</dbReference>
<dbReference type="STRING" id="937334.SAMN05444406_1564"/>
<dbReference type="RefSeq" id="WP_025747803.1">
    <property type="nucleotide sequence ID" value="NZ_FOXR01000056.1"/>
</dbReference>
<dbReference type="EMBL" id="FOXR01000056">
    <property type="protein sequence ID" value="SFQ46125.1"/>
    <property type="molecule type" value="Genomic_DNA"/>
</dbReference>
<reference evidence="2 3" key="1">
    <citation type="submission" date="2016-10" db="EMBL/GenBank/DDBJ databases">
        <authorList>
            <person name="de Groot N.N."/>
        </authorList>
    </citation>
    <scope>NUCLEOTIDE SEQUENCE [LARGE SCALE GENOMIC DNA]</scope>
    <source>
        <strain evidence="2 3">DSM 20678</strain>
    </source>
</reference>
<keyword evidence="1" id="KW-0472">Membrane</keyword>
<evidence type="ECO:0000313" key="2">
    <source>
        <dbReference type="EMBL" id="SFQ46125.1"/>
    </source>
</evidence>
<dbReference type="AlphaFoldDB" id="A0A1I5YPZ4"/>
<dbReference type="InterPro" id="IPR020038">
    <property type="entry name" value="Circ_bacteriocin"/>
</dbReference>
<feature type="transmembrane region" description="Helical" evidence="1">
    <location>
        <begin position="27"/>
        <end position="55"/>
    </location>
</feature>
<name>A0A1I5YPZ4_9FIRM</name>
<gene>
    <name evidence="2" type="ORF">SAMN05444406_1564</name>
</gene>
<evidence type="ECO:0000256" key="1">
    <source>
        <dbReference type="SAM" id="Phobius"/>
    </source>
</evidence>